<dbReference type="EMBL" id="MKKU01000147">
    <property type="protein sequence ID" value="RNF21894.1"/>
    <property type="molecule type" value="Genomic_DNA"/>
</dbReference>
<evidence type="ECO:0008006" key="5">
    <source>
        <dbReference type="Google" id="ProtNLM"/>
    </source>
</evidence>
<comment type="caution">
    <text evidence="3">The sequence shown here is derived from an EMBL/GenBank/DDBJ whole genome shotgun (WGS) entry which is preliminary data.</text>
</comment>
<keyword evidence="1" id="KW-0472">Membrane</keyword>
<evidence type="ECO:0000313" key="3">
    <source>
        <dbReference type="EMBL" id="RNF21894.1"/>
    </source>
</evidence>
<accession>A0A422PVX6</accession>
<dbReference type="OrthoDB" id="266425at2759"/>
<feature type="transmembrane region" description="Helical" evidence="1">
    <location>
        <begin position="61"/>
        <end position="79"/>
    </location>
</feature>
<feature type="signal peptide" evidence="2">
    <location>
        <begin position="1"/>
        <end position="21"/>
    </location>
</feature>
<keyword evidence="1" id="KW-1133">Transmembrane helix</keyword>
<feature type="chain" id="PRO_5019380589" description="Transmembrane protein" evidence="2">
    <location>
        <begin position="22"/>
        <end position="219"/>
    </location>
</feature>
<dbReference type="RefSeq" id="XP_029229668.1">
    <property type="nucleotide sequence ID" value="XM_029370144.1"/>
</dbReference>
<dbReference type="Proteomes" id="UP000284403">
    <property type="component" value="Unassembled WGS sequence"/>
</dbReference>
<dbReference type="GeneID" id="40316835"/>
<name>A0A422PVX6_9TRYP</name>
<organism evidence="3 4">
    <name type="scientific">Trypanosoma conorhini</name>
    <dbReference type="NCBI Taxonomy" id="83891"/>
    <lineage>
        <taxon>Eukaryota</taxon>
        <taxon>Discoba</taxon>
        <taxon>Euglenozoa</taxon>
        <taxon>Kinetoplastea</taxon>
        <taxon>Metakinetoplastina</taxon>
        <taxon>Trypanosomatida</taxon>
        <taxon>Trypanosomatidae</taxon>
        <taxon>Trypanosoma</taxon>
    </lineage>
</organism>
<keyword evidence="2" id="KW-0732">Signal</keyword>
<reference evidence="3 4" key="1">
    <citation type="journal article" date="2018" name="BMC Genomics">
        <title>Genomic comparison of Trypanosoma conorhini and Trypanosoma rangeli to Trypanosoma cruzi strains of high and low virulence.</title>
        <authorList>
            <person name="Bradwell K.R."/>
            <person name="Koparde V.N."/>
            <person name="Matveyev A.V."/>
            <person name="Serrano M.G."/>
            <person name="Alves J.M."/>
            <person name="Parikh H."/>
            <person name="Huang B."/>
            <person name="Lee V."/>
            <person name="Espinosa-Alvarez O."/>
            <person name="Ortiz P.A."/>
            <person name="Costa-Martins A.G."/>
            <person name="Teixeira M.M."/>
            <person name="Buck G.A."/>
        </authorList>
    </citation>
    <scope>NUCLEOTIDE SEQUENCE [LARGE SCALE GENOMIC DNA]</scope>
    <source>
        <strain evidence="3 4">025E</strain>
    </source>
</reference>
<keyword evidence="4" id="KW-1185">Reference proteome</keyword>
<proteinExistence type="predicted"/>
<sequence length="219" mass="22836">MGLLSNASIFALMLMPVVLLAKGHHVEFGRLIALAALIASCMIAESTLLASLAGMSLPQHLVTVVVIPAVDTLLMNFVLTDAKARKVLRAHDAGDDAAAVVAALWTTVDLVLYRCFRWYRAIGGLGFDAENLVSAAEAFVGLNARLLAARCINGRGNNAGGGSATHNAWASVLLLRVAMTAAGVALGSTLAGSVLFTAALLLLQRLLRPPTHDTGRKGD</sequence>
<evidence type="ECO:0000256" key="1">
    <source>
        <dbReference type="SAM" id="Phobius"/>
    </source>
</evidence>
<gene>
    <name evidence="3" type="ORF">Tco025E_03224</name>
</gene>
<feature type="transmembrane region" description="Helical" evidence="1">
    <location>
        <begin position="177"/>
        <end position="203"/>
    </location>
</feature>
<protein>
    <recommendedName>
        <fullName evidence="5">Transmembrane protein</fullName>
    </recommendedName>
</protein>
<keyword evidence="1" id="KW-0812">Transmembrane</keyword>
<feature type="transmembrane region" description="Helical" evidence="1">
    <location>
        <begin position="31"/>
        <end position="54"/>
    </location>
</feature>
<evidence type="ECO:0000256" key="2">
    <source>
        <dbReference type="SAM" id="SignalP"/>
    </source>
</evidence>
<dbReference type="AlphaFoldDB" id="A0A422PVX6"/>
<evidence type="ECO:0000313" key="4">
    <source>
        <dbReference type="Proteomes" id="UP000284403"/>
    </source>
</evidence>